<feature type="transmembrane region" description="Helical" evidence="1">
    <location>
        <begin position="99"/>
        <end position="124"/>
    </location>
</feature>
<evidence type="ECO:0000256" key="1">
    <source>
        <dbReference type="SAM" id="Phobius"/>
    </source>
</evidence>
<dbReference type="Proteomes" id="UP000241808">
    <property type="component" value="Unassembled WGS sequence"/>
</dbReference>
<accession>A0A2T4Z1L3</accession>
<keyword evidence="1" id="KW-1133">Transmembrane helix</keyword>
<feature type="transmembrane region" description="Helical" evidence="1">
    <location>
        <begin position="38"/>
        <end position="57"/>
    </location>
</feature>
<keyword evidence="1" id="KW-0472">Membrane</keyword>
<name>A0A2T4Z1L3_9HYPH</name>
<keyword evidence="1" id="KW-0812">Transmembrane</keyword>
<comment type="caution">
    <text evidence="2">The sequence shown here is derived from an EMBL/GenBank/DDBJ whole genome shotgun (WGS) entry which is preliminary data.</text>
</comment>
<sequence length="349" mass="38318">MTLDGPDFSVETEVRLLRWDDIVAEDMEMPLWQRLPRYLLAAGDIILTGTFGRYVAAYWRYGLFAAYPLVLLVLFGLAGILASSLPGVFGLALPWPVRLFIALGTFLGLTALAGPRLHLTYMLADWIFARDMMRQWRPGIDARAEAFAREIAAGLADPAFDEVVIVAHSLGAAWMADAVARALAADPSLVSSGRPLGLVGAGSSTLKIALHPAAGWLREAVQRVADAPGITWAEYDSHVDFICFYKNDTPTALGLTVVHPPLRRSIRLSRMLSPATWQRFRGNLLRIHRQYVMGNEQRYLYDVHMIACGPFRFADIARRGEDLPGALGSDGSLAAATTPLPSITDMPDR</sequence>
<keyword evidence="3" id="KW-1185">Reference proteome</keyword>
<gene>
    <name evidence="2" type="ORF">C8P69_106243</name>
</gene>
<dbReference type="AlphaFoldDB" id="A0A2T4Z1L3"/>
<feature type="transmembrane region" description="Helical" evidence="1">
    <location>
        <begin position="69"/>
        <end position="93"/>
    </location>
</feature>
<evidence type="ECO:0008006" key="4">
    <source>
        <dbReference type="Google" id="ProtNLM"/>
    </source>
</evidence>
<evidence type="ECO:0000313" key="2">
    <source>
        <dbReference type="EMBL" id="PTM53589.1"/>
    </source>
</evidence>
<dbReference type="EMBL" id="PZZL01000006">
    <property type="protein sequence ID" value="PTM53589.1"/>
    <property type="molecule type" value="Genomic_DNA"/>
</dbReference>
<reference evidence="2 3" key="1">
    <citation type="submission" date="2018-04" db="EMBL/GenBank/DDBJ databases">
        <title>Genomic Encyclopedia of Archaeal and Bacterial Type Strains, Phase II (KMG-II): from individual species to whole genera.</title>
        <authorList>
            <person name="Goeker M."/>
        </authorList>
    </citation>
    <scope>NUCLEOTIDE SEQUENCE [LARGE SCALE GENOMIC DNA]</scope>
    <source>
        <strain evidence="2 3">DSM 25521</strain>
    </source>
</reference>
<protein>
    <recommendedName>
        <fullName evidence="4">Alpha/beta hydrolase</fullName>
    </recommendedName>
</protein>
<evidence type="ECO:0000313" key="3">
    <source>
        <dbReference type="Proteomes" id="UP000241808"/>
    </source>
</evidence>
<organism evidence="2 3">
    <name type="scientific">Phreatobacter oligotrophus</name>
    <dbReference type="NCBI Taxonomy" id="1122261"/>
    <lineage>
        <taxon>Bacteria</taxon>
        <taxon>Pseudomonadati</taxon>
        <taxon>Pseudomonadota</taxon>
        <taxon>Alphaproteobacteria</taxon>
        <taxon>Hyphomicrobiales</taxon>
        <taxon>Phreatobacteraceae</taxon>
        <taxon>Phreatobacter</taxon>
    </lineage>
</organism>
<proteinExistence type="predicted"/>